<dbReference type="GO" id="GO:0010181">
    <property type="term" value="F:FMN binding"/>
    <property type="evidence" value="ECO:0007669"/>
    <property type="project" value="InterPro"/>
</dbReference>
<organism evidence="3 4">
    <name type="scientific">Streptomyces glaucescens</name>
    <dbReference type="NCBI Taxonomy" id="1907"/>
    <lineage>
        <taxon>Bacteria</taxon>
        <taxon>Bacillati</taxon>
        <taxon>Actinomycetota</taxon>
        <taxon>Actinomycetes</taxon>
        <taxon>Kitasatosporales</taxon>
        <taxon>Streptomycetaceae</taxon>
        <taxon>Streptomyces</taxon>
    </lineage>
</organism>
<dbReference type="InterPro" id="IPR050268">
    <property type="entry name" value="NADH-dep_flavin_reductase"/>
</dbReference>
<keyword evidence="1" id="KW-0560">Oxidoreductase</keyword>
<evidence type="ECO:0000256" key="1">
    <source>
        <dbReference type="ARBA" id="ARBA00023002"/>
    </source>
</evidence>
<dbReference type="RefSeq" id="WP_043497347.1">
    <property type="nucleotide sequence ID" value="NZ_CP009438.1"/>
</dbReference>
<dbReference type="Pfam" id="PF01613">
    <property type="entry name" value="Flavin_Reduct"/>
    <property type="match status" value="1"/>
</dbReference>
<dbReference type="Gene3D" id="2.30.110.10">
    <property type="entry name" value="Electron Transport, Fmn-binding Protein, Chain A"/>
    <property type="match status" value="1"/>
</dbReference>
<gene>
    <name evidence="3" type="ORF">SGLAU_00565</name>
</gene>
<accession>A0A089X2Y7</accession>
<name>A0A089X2Y7_STRGA</name>
<dbReference type="InterPro" id="IPR002563">
    <property type="entry name" value="Flavin_Rdtase-like_dom"/>
</dbReference>
<dbReference type="STRING" id="1907.SGLAU_00565"/>
<dbReference type="PANTHER" id="PTHR30466">
    <property type="entry name" value="FLAVIN REDUCTASE"/>
    <property type="match status" value="1"/>
</dbReference>
<sequence length="173" mass="17928">MSRTDTPPRSGAQAPHSGQAALLRRTLRRHAAGVTIVTVPGPAGFTATSFCALSLDPALISFCVATGNSAAHAVRQADRFAVHLLGAGDAGLADRFARSGEDRFATTVRVTDHDGLPVLSAAPAWLSARVVARQPVGDHVLIIGEVIAGGVRESLPALVRHDGRYVVTAPLDA</sequence>
<evidence type="ECO:0000313" key="4">
    <source>
        <dbReference type="Proteomes" id="UP000029482"/>
    </source>
</evidence>
<dbReference type="InterPro" id="IPR012349">
    <property type="entry name" value="Split_barrel_FMN-bd"/>
</dbReference>
<dbReference type="GO" id="GO:0042602">
    <property type="term" value="F:riboflavin reductase (NADPH) activity"/>
    <property type="evidence" value="ECO:0007669"/>
    <property type="project" value="TreeGrafter"/>
</dbReference>
<dbReference type="AlphaFoldDB" id="A0A089X2Y7"/>
<dbReference type="SMART" id="SM00903">
    <property type="entry name" value="Flavin_Reduct"/>
    <property type="match status" value="1"/>
</dbReference>
<feature type="domain" description="Flavin reductase like" evidence="2">
    <location>
        <begin position="27"/>
        <end position="167"/>
    </location>
</feature>
<dbReference type="KEGG" id="sgu:SGLAU_00565"/>
<keyword evidence="4" id="KW-1185">Reference proteome</keyword>
<dbReference type="eggNOG" id="COG1853">
    <property type="taxonomic scope" value="Bacteria"/>
</dbReference>
<protein>
    <submittedName>
        <fullName evidence="3">FMN-binding flavin reductase domain-containing protein</fullName>
    </submittedName>
</protein>
<dbReference type="SUPFAM" id="SSF50475">
    <property type="entry name" value="FMN-binding split barrel"/>
    <property type="match status" value="1"/>
</dbReference>
<evidence type="ECO:0000259" key="2">
    <source>
        <dbReference type="SMART" id="SM00903"/>
    </source>
</evidence>
<dbReference type="EMBL" id="CP009438">
    <property type="protein sequence ID" value="AIR96141.1"/>
    <property type="molecule type" value="Genomic_DNA"/>
</dbReference>
<dbReference type="PANTHER" id="PTHR30466:SF1">
    <property type="entry name" value="FMN REDUCTASE (NADH) RUTF"/>
    <property type="match status" value="1"/>
</dbReference>
<reference evidence="4" key="1">
    <citation type="journal article" date="2015" name="J. Biotechnol.">
        <title>Complete genome sequence of the actinobacterium Streptomyces glaucescens GLA.O (DSM 40922) consisting of a linear chromosome and one linear plasmid.</title>
        <authorList>
            <person name="Ortseifen V."/>
            <person name="Winkler A."/>
            <person name="Albersmeier A."/>
            <person name="Wendler S."/>
            <person name="Puhler A."/>
            <person name="Kalinowski J."/>
            <person name="Ruckert C."/>
        </authorList>
    </citation>
    <scope>NUCLEOTIDE SEQUENCE [LARGE SCALE GENOMIC DNA]</scope>
    <source>
        <strain evidence="4">DSM 40922 / GLA O</strain>
    </source>
</reference>
<dbReference type="GO" id="GO:0006208">
    <property type="term" value="P:pyrimidine nucleobase catabolic process"/>
    <property type="evidence" value="ECO:0007669"/>
    <property type="project" value="TreeGrafter"/>
</dbReference>
<dbReference type="HOGENOM" id="CLU_059021_1_1_11"/>
<dbReference type="Proteomes" id="UP000029482">
    <property type="component" value="Chromosome"/>
</dbReference>
<dbReference type="OrthoDB" id="9792858at2"/>
<evidence type="ECO:0000313" key="3">
    <source>
        <dbReference type="EMBL" id="AIR96141.1"/>
    </source>
</evidence>
<proteinExistence type="predicted"/>